<protein>
    <submittedName>
        <fullName evidence="2">Uncharacterized protein</fullName>
    </submittedName>
</protein>
<dbReference type="KEGG" id="cten:18245844"/>
<evidence type="ECO:0000313" key="3">
    <source>
        <dbReference type="Proteomes" id="UP000000707"/>
    </source>
</evidence>
<keyword evidence="3" id="KW-1185">Reference proteome</keyword>
<comment type="similarity">
    <text evidence="1">Belongs to the eukaryotic ATPase epsilon family.</text>
</comment>
<evidence type="ECO:0000313" key="2">
    <source>
        <dbReference type="EMBL" id="EGV63142.1"/>
    </source>
</evidence>
<organism evidence="3">
    <name type="scientific">Candida tenuis (strain ATCC 10573 / BCRC 21748 / CBS 615 / JCM 9827 / NBRC 10315 / NRRL Y-1498 / VKM Y-70)</name>
    <name type="common">Yeast</name>
    <name type="synonym">Yamadazyma tenuis</name>
    <dbReference type="NCBI Taxonomy" id="590646"/>
    <lineage>
        <taxon>Eukaryota</taxon>
        <taxon>Fungi</taxon>
        <taxon>Dikarya</taxon>
        <taxon>Ascomycota</taxon>
        <taxon>Saccharomycotina</taxon>
        <taxon>Pichiomycetes</taxon>
        <taxon>Debaryomycetaceae</taxon>
        <taxon>Yamadazyma</taxon>
    </lineage>
</organism>
<dbReference type="eggNOG" id="KOG3495">
    <property type="taxonomic scope" value="Eukaryota"/>
</dbReference>
<dbReference type="EMBL" id="GL996524">
    <property type="protein sequence ID" value="EGV63142.1"/>
    <property type="molecule type" value="Genomic_DNA"/>
</dbReference>
<evidence type="ECO:0000256" key="1">
    <source>
        <dbReference type="ARBA" id="ARBA00009502"/>
    </source>
</evidence>
<dbReference type="Pfam" id="PF04627">
    <property type="entry name" value="ATP-synt_Eps"/>
    <property type="match status" value="1"/>
</dbReference>
<dbReference type="OrthoDB" id="269124at2759"/>
<dbReference type="GO" id="GO:0005743">
    <property type="term" value="C:mitochondrial inner membrane"/>
    <property type="evidence" value="ECO:0007669"/>
    <property type="project" value="InterPro"/>
</dbReference>
<dbReference type="InterPro" id="IPR006721">
    <property type="entry name" value="ATP_synth_F1_esu_mt"/>
</dbReference>
<dbReference type="AlphaFoldDB" id="G3B557"/>
<dbReference type="Gene3D" id="1.10.1620.20">
    <property type="entry name" value="ATP synthase, F1 complex, epsilon subunit superfamily, mitochondrial"/>
    <property type="match status" value="1"/>
</dbReference>
<dbReference type="GO" id="GO:0045259">
    <property type="term" value="C:proton-transporting ATP synthase complex"/>
    <property type="evidence" value="ECO:0007669"/>
    <property type="project" value="InterPro"/>
</dbReference>
<dbReference type="Proteomes" id="UP000000707">
    <property type="component" value="Unassembled WGS sequence"/>
</dbReference>
<sequence length="59" mass="6314">MSAYKQAGISLNKAMSIAARTVRAALKPELKAGAERRGFTEAKVIKIEKGVQGEAKLLN</sequence>
<dbReference type="SUPFAM" id="SSF48690">
    <property type="entry name" value="Epsilon subunit of mitochondrial F1F0-ATP synthase"/>
    <property type="match status" value="1"/>
</dbReference>
<accession>G3B557</accession>
<name>G3B557_CANTC</name>
<dbReference type="InterPro" id="IPR036742">
    <property type="entry name" value="ATP_synth_F1_esu_sf_mt"/>
</dbReference>
<dbReference type="CDD" id="cd12153">
    <property type="entry name" value="F1-ATPase_epsilon"/>
    <property type="match status" value="1"/>
</dbReference>
<dbReference type="HOGENOM" id="CLU_187039_1_1_1"/>
<dbReference type="GeneID" id="18245844"/>
<gene>
    <name evidence="2" type="ORF">CANTEDRAFT_105845</name>
</gene>
<dbReference type="STRING" id="590646.G3B557"/>
<proteinExistence type="inferred from homology"/>
<dbReference type="GO" id="GO:0046933">
    <property type="term" value="F:proton-transporting ATP synthase activity, rotational mechanism"/>
    <property type="evidence" value="ECO:0007669"/>
    <property type="project" value="InterPro"/>
</dbReference>
<reference evidence="2 3" key="1">
    <citation type="journal article" date="2011" name="Proc. Natl. Acad. Sci. U.S.A.">
        <title>Comparative genomics of xylose-fermenting fungi for enhanced biofuel production.</title>
        <authorList>
            <person name="Wohlbach D.J."/>
            <person name="Kuo A."/>
            <person name="Sato T.K."/>
            <person name="Potts K.M."/>
            <person name="Salamov A.A."/>
            <person name="LaButti K.M."/>
            <person name="Sun H."/>
            <person name="Clum A."/>
            <person name="Pangilinan J.L."/>
            <person name="Lindquist E.A."/>
            <person name="Lucas S."/>
            <person name="Lapidus A."/>
            <person name="Jin M."/>
            <person name="Gunawan C."/>
            <person name="Balan V."/>
            <person name="Dale B.E."/>
            <person name="Jeffries T.W."/>
            <person name="Zinkel R."/>
            <person name="Barry K.W."/>
            <person name="Grigoriev I.V."/>
            <person name="Gasch A.P."/>
        </authorList>
    </citation>
    <scope>NUCLEOTIDE SEQUENCE [LARGE SCALE GENOMIC DNA]</scope>
    <source>
        <strain evidence="3">ATCC 10573 / BCRC 21748 / CBS 615 / JCM 9827 / NBRC 10315 / NRRL Y-1498 / VKM Y-70</strain>
    </source>
</reference>
<dbReference type="RefSeq" id="XP_006686935.1">
    <property type="nucleotide sequence ID" value="XM_006686872.1"/>
</dbReference>